<gene>
    <name evidence="1" type="ORF">ERS008476_00119</name>
</gene>
<proteinExistence type="predicted"/>
<evidence type="ECO:0000313" key="2">
    <source>
        <dbReference type="Proteomes" id="UP000043316"/>
    </source>
</evidence>
<organism evidence="1 2">
    <name type="scientific">Yersinia intermedia</name>
    <dbReference type="NCBI Taxonomy" id="631"/>
    <lineage>
        <taxon>Bacteria</taxon>
        <taxon>Pseudomonadati</taxon>
        <taxon>Pseudomonadota</taxon>
        <taxon>Gammaproteobacteria</taxon>
        <taxon>Enterobacterales</taxon>
        <taxon>Yersiniaceae</taxon>
        <taxon>Yersinia</taxon>
    </lineage>
</organism>
<dbReference type="NCBIfam" id="NF038004">
    <property type="entry name" value="darobactin_RiPP"/>
    <property type="match status" value="1"/>
</dbReference>
<sequence length="66" mass="7653">MSISFQHQRKNNDQNLLALKSKLQSLGESFSHHSLYISNSELDKIRNSLAKTKITAWNWSKSFTEN</sequence>
<dbReference type="AlphaFoldDB" id="A0A0H5M838"/>
<reference evidence="2" key="1">
    <citation type="submission" date="2015-03" db="EMBL/GenBank/DDBJ databases">
        <authorList>
            <consortium name="Pathogen Informatics"/>
        </authorList>
    </citation>
    <scope>NUCLEOTIDE SEQUENCE [LARGE SCALE GENOMIC DNA]</scope>
    <source>
        <strain evidence="2">R148</strain>
    </source>
</reference>
<protein>
    <submittedName>
        <fullName evidence="1">No significant database hits</fullName>
    </submittedName>
</protein>
<dbReference type="EMBL" id="CWJI01000001">
    <property type="protein sequence ID" value="CRY53236.1"/>
    <property type="molecule type" value="Genomic_DNA"/>
</dbReference>
<dbReference type="Proteomes" id="UP000043316">
    <property type="component" value="Unassembled WGS sequence"/>
</dbReference>
<name>A0A0H5M838_YERIN</name>
<accession>A0A0H5M838</accession>
<evidence type="ECO:0000313" key="1">
    <source>
        <dbReference type="EMBL" id="CRY53236.1"/>
    </source>
</evidence>